<evidence type="ECO:0000259" key="9">
    <source>
        <dbReference type="PROSITE" id="PS51405"/>
    </source>
</evidence>
<organism evidence="10 11">
    <name type="scientific">Rhynchosporium graminicola</name>
    <dbReference type="NCBI Taxonomy" id="2792576"/>
    <lineage>
        <taxon>Eukaryota</taxon>
        <taxon>Fungi</taxon>
        <taxon>Dikarya</taxon>
        <taxon>Ascomycota</taxon>
        <taxon>Pezizomycotina</taxon>
        <taxon>Leotiomycetes</taxon>
        <taxon>Helotiales</taxon>
        <taxon>Ploettnerulaceae</taxon>
        <taxon>Rhynchosporium</taxon>
    </lineage>
</organism>
<name>A0A1E1JQM7_9HELO</name>
<dbReference type="Pfam" id="PF01328">
    <property type="entry name" value="Peroxidase_2"/>
    <property type="match status" value="2"/>
</dbReference>
<keyword evidence="4" id="KW-0479">Metal-binding</keyword>
<dbReference type="Proteomes" id="UP000178129">
    <property type="component" value="Unassembled WGS sequence"/>
</dbReference>
<dbReference type="AlphaFoldDB" id="A0A1E1JQM7"/>
<keyword evidence="3" id="KW-0349">Heme</keyword>
<evidence type="ECO:0000256" key="1">
    <source>
        <dbReference type="ARBA" id="ARBA00001970"/>
    </source>
</evidence>
<feature type="domain" description="Heme haloperoxidase family profile" evidence="9">
    <location>
        <begin position="66"/>
        <end position="328"/>
    </location>
</feature>
<dbReference type="InterPro" id="IPR036851">
    <property type="entry name" value="Chloroperoxidase-like_sf"/>
</dbReference>
<comment type="cofactor">
    <cofactor evidence="1">
        <name>heme b</name>
        <dbReference type="ChEBI" id="CHEBI:60344"/>
    </cofactor>
</comment>
<evidence type="ECO:0000256" key="2">
    <source>
        <dbReference type="ARBA" id="ARBA00022559"/>
    </source>
</evidence>
<comment type="similarity">
    <text evidence="7">Belongs to the chloroperoxidase family.</text>
</comment>
<protein>
    <recommendedName>
        <fullName evidence="9">Heme haloperoxidase family profile domain-containing protein</fullName>
    </recommendedName>
</protein>
<accession>A0A1E1JQM7</accession>
<dbReference type="EMBL" id="FJUW01000001">
    <property type="protein sequence ID" value="CZS87941.1"/>
    <property type="molecule type" value="Genomic_DNA"/>
</dbReference>
<dbReference type="SUPFAM" id="SSF47571">
    <property type="entry name" value="Cloroperoxidase"/>
    <property type="match status" value="1"/>
</dbReference>
<evidence type="ECO:0000256" key="4">
    <source>
        <dbReference type="ARBA" id="ARBA00022723"/>
    </source>
</evidence>
<keyword evidence="2" id="KW-0575">Peroxidase</keyword>
<dbReference type="Gene3D" id="1.10.489.10">
    <property type="entry name" value="Chloroperoxidase-like"/>
    <property type="match status" value="2"/>
</dbReference>
<keyword evidence="6" id="KW-0408">Iron</keyword>
<proteinExistence type="inferred from homology"/>
<evidence type="ECO:0000256" key="6">
    <source>
        <dbReference type="ARBA" id="ARBA00023004"/>
    </source>
</evidence>
<evidence type="ECO:0000256" key="7">
    <source>
        <dbReference type="ARBA" id="ARBA00025795"/>
    </source>
</evidence>
<evidence type="ECO:0000256" key="8">
    <source>
        <dbReference type="SAM" id="SignalP"/>
    </source>
</evidence>
<keyword evidence="8" id="KW-0732">Signal</keyword>
<dbReference type="PANTHER" id="PTHR33577">
    <property type="entry name" value="STERIGMATOCYSTIN BIOSYNTHESIS PEROXIDASE STCC-RELATED"/>
    <property type="match status" value="1"/>
</dbReference>
<evidence type="ECO:0000313" key="11">
    <source>
        <dbReference type="Proteomes" id="UP000178129"/>
    </source>
</evidence>
<evidence type="ECO:0000256" key="5">
    <source>
        <dbReference type="ARBA" id="ARBA00023002"/>
    </source>
</evidence>
<evidence type="ECO:0000313" key="10">
    <source>
        <dbReference type="EMBL" id="CZS87941.1"/>
    </source>
</evidence>
<gene>
    <name evidence="10" type="ORF">RCO7_00917</name>
</gene>
<feature type="chain" id="PRO_5009445181" description="Heme haloperoxidase family profile domain-containing protein" evidence="8">
    <location>
        <begin position="17"/>
        <end position="444"/>
    </location>
</feature>
<keyword evidence="11" id="KW-1185">Reference proteome</keyword>
<dbReference type="PANTHER" id="PTHR33577:SF1">
    <property type="entry name" value="HEME HALOPEROXIDASE FAMILY PROFILE DOMAIN-CONTAINING PROTEIN"/>
    <property type="match status" value="1"/>
</dbReference>
<dbReference type="InterPro" id="IPR000028">
    <property type="entry name" value="Chloroperoxidase"/>
</dbReference>
<dbReference type="GO" id="GO:0046872">
    <property type="term" value="F:metal ion binding"/>
    <property type="evidence" value="ECO:0007669"/>
    <property type="project" value="UniProtKB-KW"/>
</dbReference>
<sequence>MITALLVLALSFTVSAYPGMSEGNLNARQAVPPVPLPLSPNEGNCGIIPCTTFNAADQLVDVRPGTLHQFVAPGSSDKRGPCPGLNAAANHGFVPHSGIATVAQREILILDHHCILRLTFVLAVTDGIVKAFNFSPALATALSTIGLVLTGDVLGGTWSIGGPYPGSLLGSLLSSPEGLSFSHNPDAYETDGSMTRGDAYMTNGDAYSLQMDRFMALYNRSELYTLDIVRQHNKAMRDWSVQNNPYYFSAPFAGLVTPIAHTLVPLAFSNHSASNIQGYLDRGILKSFFSISGPESALVYTPGHERIPLNWYRRPTNNQLGIVNGFADLGVTATRFPDLISIGGNTGTVNSFVGVNPADISGGIFNAANLLRGNNLACFSLQIIQAETPSLLTGLVSALGLSTAISLLNNVINPTMSSLGCPTMNTFNSGAFAQFPGSGYHPHS</sequence>
<keyword evidence="5" id="KW-0560">Oxidoreductase</keyword>
<reference evidence="11" key="1">
    <citation type="submission" date="2016-03" db="EMBL/GenBank/DDBJ databases">
        <authorList>
            <person name="Ploux O."/>
        </authorList>
    </citation>
    <scope>NUCLEOTIDE SEQUENCE [LARGE SCALE GENOMIC DNA]</scope>
    <source>
        <strain evidence="11">UK7</strain>
    </source>
</reference>
<evidence type="ECO:0000256" key="3">
    <source>
        <dbReference type="ARBA" id="ARBA00022617"/>
    </source>
</evidence>
<comment type="caution">
    <text evidence="10">The sequence shown here is derived from an EMBL/GenBank/DDBJ whole genome shotgun (WGS) entry which is preliminary data.</text>
</comment>
<dbReference type="GO" id="GO:0004601">
    <property type="term" value="F:peroxidase activity"/>
    <property type="evidence" value="ECO:0007669"/>
    <property type="project" value="UniProtKB-KW"/>
</dbReference>
<dbReference type="PROSITE" id="PS51405">
    <property type="entry name" value="HEME_HALOPEROXIDASE"/>
    <property type="match status" value="1"/>
</dbReference>
<dbReference type="InParanoid" id="A0A1E1JQM7"/>
<feature type="signal peptide" evidence="8">
    <location>
        <begin position="1"/>
        <end position="16"/>
    </location>
</feature>